<protein>
    <submittedName>
        <fullName evidence="1">Uncharacterized protein</fullName>
    </submittedName>
</protein>
<sequence>MSDIVDSDELLRRLRVARDWAEEQRSSRLARQGDAAQASDVIAYGVVRDVLDKVIEPGADPT</sequence>
<keyword evidence="2" id="KW-1185">Reference proteome</keyword>
<comment type="caution">
    <text evidence="1">The sequence shown here is derived from an EMBL/GenBank/DDBJ whole genome shotgun (WGS) entry which is preliminary data.</text>
</comment>
<dbReference type="EMBL" id="JBHTCF010000022">
    <property type="protein sequence ID" value="MFC7309587.1"/>
    <property type="molecule type" value="Genomic_DNA"/>
</dbReference>
<reference evidence="2" key="1">
    <citation type="journal article" date="2019" name="Int. J. Syst. Evol. Microbiol.">
        <title>The Global Catalogue of Microorganisms (GCM) 10K type strain sequencing project: providing services to taxonomists for standard genome sequencing and annotation.</title>
        <authorList>
            <consortium name="The Broad Institute Genomics Platform"/>
            <consortium name="The Broad Institute Genome Sequencing Center for Infectious Disease"/>
            <person name="Wu L."/>
            <person name="Ma J."/>
        </authorList>
    </citation>
    <scope>NUCLEOTIDE SEQUENCE [LARGE SCALE GENOMIC DNA]</scope>
    <source>
        <strain evidence="2">SYNS20</strain>
    </source>
</reference>
<name>A0ABW2JUX2_9ACTN</name>
<accession>A0ABW2JUX2</accession>
<organism evidence="1 2">
    <name type="scientific">Streptomyces monticola</name>
    <dbReference type="NCBI Taxonomy" id="2666263"/>
    <lineage>
        <taxon>Bacteria</taxon>
        <taxon>Bacillati</taxon>
        <taxon>Actinomycetota</taxon>
        <taxon>Actinomycetes</taxon>
        <taxon>Kitasatosporales</taxon>
        <taxon>Streptomycetaceae</taxon>
        <taxon>Streptomyces</taxon>
    </lineage>
</organism>
<evidence type="ECO:0000313" key="2">
    <source>
        <dbReference type="Proteomes" id="UP001596523"/>
    </source>
</evidence>
<dbReference type="RefSeq" id="WP_381838639.1">
    <property type="nucleotide sequence ID" value="NZ_JBHTCF010000022.1"/>
</dbReference>
<dbReference type="Proteomes" id="UP001596523">
    <property type="component" value="Unassembled WGS sequence"/>
</dbReference>
<evidence type="ECO:0000313" key="1">
    <source>
        <dbReference type="EMBL" id="MFC7309587.1"/>
    </source>
</evidence>
<gene>
    <name evidence="1" type="ORF">ACFQVC_35920</name>
</gene>
<proteinExistence type="predicted"/>